<evidence type="ECO:0000313" key="3">
    <source>
        <dbReference type="EMBL" id="RUT35584.1"/>
    </source>
</evidence>
<dbReference type="Proteomes" id="UP000272464">
    <property type="component" value="Unassembled WGS sequence"/>
</dbReference>
<dbReference type="AlphaFoldDB" id="A0A3S1B8V2"/>
<dbReference type="InterPro" id="IPR023393">
    <property type="entry name" value="START-like_dom_sf"/>
</dbReference>
<dbReference type="RefSeq" id="WP_127197284.1">
    <property type="nucleotide sequence ID" value="NZ_RZNX01000001.1"/>
</dbReference>
<evidence type="ECO:0000313" key="4">
    <source>
        <dbReference type="Proteomes" id="UP000272464"/>
    </source>
</evidence>
<name>A0A3S1B8V2_9BACL</name>
<reference evidence="3 4" key="1">
    <citation type="submission" date="2018-12" db="EMBL/GenBank/DDBJ databases">
        <authorList>
            <person name="Sun L."/>
            <person name="Chen Z."/>
        </authorList>
    </citation>
    <scope>NUCLEOTIDE SEQUENCE [LARGE SCALE GENOMIC DNA]</scope>
    <source>
        <strain evidence="3 4">3-5-3</strain>
    </source>
</reference>
<dbReference type="InterPro" id="IPR013538">
    <property type="entry name" value="ASHA1/2-like_C"/>
</dbReference>
<dbReference type="CDD" id="cd07814">
    <property type="entry name" value="SRPBCC_CalC_Aha1-like"/>
    <property type="match status" value="1"/>
</dbReference>
<dbReference type="Pfam" id="PF08327">
    <property type="entry name" value="AHSA1"/>
    <property type="match status" value="1"/>
</dbReference>
<feature type="domain" description="Activator of Hsp90 ATPase homologue 1/2-like C-terminal" evidence="2">
    <location>
        <begin position="19"/>
        <end position="131"/>
    </location>
</feature>
<dbReference type="SUPFAM" id="SSF55961">
    <property type="entry name" value="Bet v1-like"/>
    <property type="match status" value="1"/>
</dbReference>
<organism evidence="3 4">
    <name type="scientific">Paenibacillus zeisoli</name>
    <dbReference type="NCBI Taxonomy" id="2496267"/>
    <lineage>
        <taxon>Bacteria</taxon>
        <taxon>Bacillati</taxon>
        <taxon>Bacillota</taxon>
        <taxon>Bacilli</taxon>
        <taxon>Bacillales</taxon>
        <taxon>Paenibacillaceae</taxon>
        <taxon>Paenibacillus</taxon>
    </lineage>
</organism>
<dbReference type="OrthoDB" id="2355173at2"/>
<evidence type="ECO:0000259" key="2">
    <source>
        <dbReference type="Pfam" id="PF08327"/>
    </source>
</evidence>
<proteinExistence type="inferred from homology"/>
<keyword evidence="4" id="KW-1185">Reference proteome</keyword>
<accession>A0A3S1B8V2</accession>
<comment type="caution">
    <text evidence="3">The sequence shown here is derived from an EMBL/GenBank/DDBJ whole genome shotgun (WGS) entry which is preliminary data.</text>
</comment>
<sequence>MSNSSSNSLPDIQHTFTFNAPIQKVWEAVSTSEGMAAWFMPNDFKAEIGHEFYLDAGPYGKNLCKVTELEPPDKLSFSWAKNWTITFELKELEGQTEFTLTHAGWDAADQIPYNNMNHGWAEIGQRLGKYVQA</sequence>
<dbReference type="EMBL" id="RZNX01000001">
    <property type="protein sequence ID" value="RUT35584.1"/>
    <property type="molecule type" value="Genomic_DNA"/>
</dbReference>
<gene>
    <name evidence="3" type="ORF">EJP77_00750</name>
</gene>
<comment type="similarity">
    <text evidence="1">Belongs to the AHA1 family.</text>
</comment>
<evidence type="ECO:0000256" key="1">
    <source>
        <dbReference type="ARBA" id="ARBA00006817"/>
    </source>
</evidence>
<dbReference type="Gene3D" id="3.30.530.20">
    <property type="match status" value="1"/>
</dbReference>
<protein>
    <submittedName>
        <fullName evidence="3">SRPBCC domain-containing protein</fullName>
    </submittedName>
</protein>